<gene>
    <name evidence="1" type="ORF">PsorP6_015320</name>
</gene>
<protein>
    <submittedName>
        <fullName evidence="1">Uncharacterized protein</fullName>
    </submittedName>
</protein>
<evidence type="ECO:0000313" key="2">
    <source>
        <dbReference type="Proteomes" id="UP001163321"/>
    </source>
</evidence>
<dbReference type="EMBL" id="CM047586">
    <property type="protein sequence ID" value="KAI9909656.1"/>
    <property type="molecule type" value="Genomic_DNA"/>
</dbReference>
<comment type="caution">
    <text evidence="1">The sequence shown here is derived from an EMBL/GenBank/DDBJ whole genome shotgun (WGS) entry which is preliminary data.</text>
</comment>
<name>A0ACC0VU76_9STRA</name>
<dbReference type="Proteomes" id="UP001163321">
    <property type="component" value="Chromosome 7"/>
</dbReference>
<evidence type="ECO:0000313" key="1">
    <source>
        <dbReference type="EMBL" id="KAI9909656.1"/>
    </source>
</evidence>
<proteinExistence type="predicted"/>
<accession>A0ACC0VU76</accession>
<keyword evidence="2" id="KW-1185">Reference proteome</keyword>
<reference evidence="1 2" key="1">
    <citation type="journal article" date="2022" name="bioRxiv">
        <title>The genome of the oomycete Peronosclerospora sorghi, a cosmopolitan pathogen of maize and sorghum, is inflated with dispersed pseudogenes.</title>
        <authorList>
            <person name="Fletcher K."/>
            <person name="Martin F."/>
            <person name="Isakeit T."/>
            <person name="Cavanaugh K."/>
            <person name="Magill C."/>
            <person name="Michelmore R."/>
        </authorList>
    </citation>
    <scope>NUCLEOTIDE SEQUENCE [LARGE SCALE GENOMIC DNA]</scope>
    <source>
        <strain evidence="1">P6</strain>
    </source>
</reference>
<sequence length="321" mass="36065">MVQRCPSILVLVIHIYLSIHGLNTASLSTFIDHKLQLFFLFFQFRGYDRFSLVTTFDFVWIVKIFVLARLQAVTACVKLVTVNADPTGAFPFVIHPTFGTEFTRWSKELVHLHEAFLQQVTHASTPVALLATRNVKLHALVFDAVGNTETVGHDFAPALAIKELVTQVTSGHDPATGLGHNGILQEGHALARRHEQLETQEMTTYCSGEKYRDGDVDGREFFHMVESTKEPGQPVKHRRIAFQSSQTSCMLYACRFLQLKNISPSFFGRYARMTSVPSTNPTHPENPCSAMRKEVNSRSCTSGHLMNSDKWSYSASTTRLV</sequence>
<organism evidence="1 2">
    <name type="scientific">Peronosclerospora sorghi</name>
    <dbReference type="NCBI Taxonomy" id="230839"/>
    <lineage>
        <taxon>Eukaryota</taxon>
        <taxon>Sar</taxon>
        <taxon>Stramenopiles</taxon>
        <taxon>Oomycota</taxon>
        <taxon>Peronosporomycetes</taxon>
        <taxon>Peronosporales</taxon>
        <taxon>Peronosporaceae</taxon>
        <taxon>Peronosclerospora</taxon>
    </lineage>
</organism>